<evidence type="ECO:0000313" key="3">
    <source>
        <dbReference type="Proteomes" id="UP001161276"/>
    </source>
</evidence>
<dbReference type="RefSeq" id="WP_280026910.1">
    <property type="nucleotide sequence ID" value="NZ_JAOCKG010000004.1"/>
</dbReference>
<gene>
    <name evidence="2" type="ORF">N5K24_12335</name>
</gene>
<evidence type="ECO:0000256" key="1">
    <source>
        <dbReference type="SAM" id="Phobius"/>
    </source>
</evidence>
<keyword evidence="1" id="KW-0812">Transmembrane</keyword>
<proteinExistence type="predicted"/>
<dbReference type="EMBL" id="JAOCKG010000004">
    <property type="protein sequence ID" value="MDH2051192.1"/>
    <property type="molecule type" value="Genomic_DNA"/>
</dbReference>
<sequence>MIRLLRKILQTDAHTAVGIFSIICAIVGVMSVLQQEDEAARLAGDGTTKYAAKD</sequence>
<keyword evidence="1" id="KW-0472">Membrane</keyword>
<keyword evidence="1" id="KW-1133">Transmembrane helix</keyword>
<evidence type="ECO:0000313" key="2">
    <source>
        <dbReference type="EMBL" id="MDH2051192.1"/>
    </source>
</evidence>
<protein>
    <submittedName>
        <fullName evidence="2">Uncharacterized protein</fullName>
    </submittedName>
</protein>
<feature type="transmembrane region" description="Helical" evidence="1">
    <location>
        <begin position="12"/>
        <end position="33"/>
    </location>
</feature>
<comment type="caution">
    <text evidence="2">The sequence shown here is derived from an EMBL/GenBank/DDBJ whole genome shotgun (WGS) entry which is preliminary data.</text>
</comment>
<name>A0AA42WC17_9BURK</name>
<reference evidence="2" key="1">
    <citation type="submission" date="2022-09" db="EMBL/GenBank/DDBJ databases">
        <title>Intensive care unit water sources are persistently colonized with multi-drug resistant bacteria and are the site of extensive horizontal gene transfer of antibiotic resistance genes.</title>
        <authorList>
            <person name="Diorio-Toth L."/>
        </authorList>
    </citation>
    <scope>NUCLEOTIDE SEQUENCE</scope>
    <source>
        <strain evidence="2">GD03676</strain>
    </source>
</reference>
<accession>A0AA42WC17</accession>
<organism evidence="2 3">
    <name type="scientific">Achromobacter marplatensis</name>
    <dbReference type="NCBI Taxonomy" id="470868"/>
    <lineage>
        <taxon>Bacteria</taxon>
        <taxon>Pseudomonadati</taxon>
        <taxon>Pseudomonadota</taxon>
        <taxon>Betaproteobacteria</taxon>
        <taxon>Burkholderiales</taxon>
        <taxon>Alcaligenaceae</taxon>
        <taxon>Achromobacter</taxon>
    </lineage>
</organism>
<dbReference type="AlphaFoldDB" id="A0AA42WC17"/>
<dbReference type="Proteomes" id="UP001161276">
    <property type="component" value="Unassembled WGS sequence"/>
</dbReference>